<feature type="transmembrane region" description="Helical" evidence="1">
    <location>
        <begin position="12"/>
        <end position="31"/>
    </location>
</feature>
<dbReference type="InterPro" id="IPR011467">
    <property type="entry name" value="DUF1573"/>
</dbReference>
<proteinExistence type="predicted"/>
<reference evidence="2 3" key="1">
    <citation type="journal article" date="2016" name="Nat. Commun.">
        <title>Thousands of microbial genomes shed light on interconnected biogeochemical processes in an aquifer system.</title>
        <authorList>
            <person name="Anantharaman K."/>
            <person name="Brown C.T."/>
            <person name="Hug L.A."/>
            <person name="Sharon I."/>
            <person name="Castelle C.J."/>
            <person name="Probst A.J."/>
            <person name="Thomas B.C."/>
            <person name="Singh A."/>
            <person name="Wilkins M.J."/>
            <person name="Karaoz U."/>
            <person name="Brodie E.L."/>
            <person name="Williams K.H."/>
            <person name="Hubbard S.S."/>
            <person name="Banfield J.F."/>
        </authorList>
    </citation>
    <scope>NUCLEOTIDE SEQUENCE [LARGE SCALE GENOMIC DNA]</scope>
</reference>
<evidence type="ECO:0000313" key="3">
    <source>
        <dbReference type="Proteomes" id="UP000178302"/>
    </source>
</evidence>
<comment type="caution">
    <text evidence="2">The sequence shown here is derived from an EMBL/GenBank/DDBJ whole genome shotgun (WGS) entry which is preliminary data.</text>
</comment>
<dbReference type="AlphaFoldDB" id="A0A1G2LPD3"/>
<evidence type="ECO:0000313" key="2">
    <source>
        <dbReference type="EMBL" id="OHA13384.1"/>
    </source>
</evidence>
<keyword evidence="1" id="KW-1133">Transmembrane helix</keyword>
<dbReference type="Gene3D" id="2.60.40.10">
    <property type="entry name" value="Immunoglobulins"/>
    <property type="match status" value="1"/>
</dbReference>
<keyword evidence="1" id="KW-0812">Transmembrane</keyword>
<protein>
    <recommendedName>
        <fullName evidence="4">DUF1573 domain-containing protein</fullName>
    </recommendedName>
</protein>
<sequence>MSNNTKQNNLTSIIAGSILVVGIAALVIIGVKNSGSSSNSDYSAGIISVIENEFDFGEISMSNGVVKHNFVLKNEGEESLKIGKIYTSCMCTTAFLTDSSGETTGPFGMSGHGVLKYANVGVSPGKEITIEANFDPAAHGPSGVGLAERSVYFETNSSKSPKGELKFKATVTN</sequence>
<dbReference type="Pfam" id="PF07610">
    <property type="entry name" value="DUF1573"/>
    <property type="match status" value="1"/>
</dbReference>
<dbReference type="InterPro" id="IPR013783">
    <property type="entry name" value="Ig-like_fold"/>
</dbReference>
<accession>A0A1G2LPD3</accession>
<evidence type="ECO:0000256" key="1">
    <source>
        <dbReference type="SAM" id="Phobius"/>
    </source>
</evidence>
<gene>
    <name evidence="2" type="ORF">A2909_01790</name>
</gene>
<evidence type="ECO:0008006" key="4">
    <source>
        <dbReference type="Google" id="ProtNLM"/>
    </source>
</evidence>
<dbReference type="Proteomes" id="UP000178302">
    <property type="component" value="Unassembled WGS sequence"/>
</dbReference>
<name>A0A1G2LPD3_9BACT</name>
<organism evidence="2 3">
    <name type="scientific">Candidatus Tagabacteria bacterium RIFCSPLOWO2_01_FULL_39_11</name>
    <dbReference type="NCBI Taxonomy" id="1802295"/>
    <lineage>
        <taxon>Bacteria</taxon>
        <taxon>Candidatus Tagaibacteriota</taxon>
    </lineage>
</organism>
<keyword evidence="1" id="KW-0472">Membrane</keyword>
<dbReference type="EMBL" id="MHQZ01000036">
    <property type="protein sequence ID" value="OHA13384.1"/>
    <property type="molecule type" value="Genomic_DNA"/>
</dbReference>